<protein>
    <recommendedName>
        <fullName evidence="6">ABC transporter substrate-binding protein</fullName>
    </recommendedName>
</protein>
<dbReference type="EMBL" id="PDOF01000001">
    <property type="protein sequence ID" value="PYZ97555.1"/>
    <property type="molecule type" value="Genomic_DNA"/>
</dbReference>
<name>A0A2W0HJ65_9BACI</name>
<evidence type="ECO:0000313" key="4">
    <source>
        <dbReference type="EMBL" id="PYZ97555.1"/>
    </source>
</evidence>
<keyword evidence="5" id="KW-1185">Reference proteome</keyword>
<evidence type="ECO:0000313" key="5">
    <source>
        <dbReference type="Proteomes" id="UP000248066"/>
    </source>
</evidence>
<dbReference type="PANTHER" id="PTHR30290">
    <property type="entry name" value="PERIPLASMIC BINDING COMPONENT OF ABC TRANSPORTER"/>
    <property type="match status" value="1"/>
</dbReference>
<dbReference type="Gene3D" id="3.40.190.10">
    <property type="entry name" value="Periplasmic binding protein-like II"/>
    <property type="match status" value="1"/>
</dbReference>
<dbReference type="GO" id="GO:1904680">
    <property type="term" value="F:peptide transmembrane transporter activity"/>
    <property type="evidence" value="ECO:0007669"/>
    <property type="project" value="TreeGrafter"/>
</dbReference>
<dbReference type="OrthoDB" id="5894719at2"/>
<dbReference type="Pfam" id="PF00496">
    <property type="entry name" value="SBP_bac_5"/>
    <property type="match status" value="1"/>
</dbReference>
<dbReference type="RefSeq" id="WP_110516750.1">
    <property type="nucleotide sequence ID" value="NZ_PDOF01000001.1"/>
</dbReference>
<dbReference type="InterPro" id="IPR025370">
    <property type="entry name" value="SgrR_HTH_N"/>
</dbReference>
<evidence type="ECO:0008006" key="6">
    <source>
        <dbReference type="Google" id="ProtNLM"/>
    </source>
</evidence>
<reference evidence="4 5" key="1">
    <citation type="submission" date="2017-10" db="EMBL/GenBank/DDBJ databases">
        <title>Bacillus sp. nov., a halophilic bacterium isolated from a Yangshapao Lake.</title>
        <authorList>
            <person name="Wang H."/>
        </authorList>
    </citation>
    <scope>NUCLEOTIDE SEQUENCE [LARGE SCALE GENOMIC DNA]</scope>
    <source>
        <strain evidence="4 5">YSP-3</strain>
    </source>
</reference>
<dbReference type="GO" id="GO:0003677">
    <property type="term" value="F:DNA binding"/>
    <property type="evidence" value="ECO:0007669"/>
    <property type="project" value="UniProtKB-KW"/>
</dbReference>
<dbReference type="GO" id="GO:0015833">
    <property type="term" value="P:peptide transport"/>
    <property type="evidence" value="ECO:0007669"/>
    <property type="project" value="TreeGrafter"/>
</dbReference>
<gene>
    <name evidence="4" type="ORF">CR205_02870</name>
</gene>
<dbReference type="PANTHER" id="PTHR30290:SF72">
    <property type="entry name" value="HTH-TYPE TRANSCRIPTIONAL REGULATOR SGRR"/>
    <property type="match status" value="1"/>
</dbReference>
<dbReference type="Pfam" id="PF12793">
    <property type="entry name" value="SgrR_N"/>
    <property type="match status" value="1"/>
</dbReference>
<feature type="domain" description="Transcriptional regulator SgrR N-terminal HTH" evidence="3">
    <location>
        <begin position="2"/>
        <end position="98"/>
    </location>
</feature>
<sequence length="587" mass="66793">MKLIDHYIRLWSTFYKTDGEPVKLTREDAANTLGCSERNAVHVLNNLEEEGWMKRTKGRGRGNVTRATFLLGLTDAVDIYAARSAGHEDFKRFAELAEECGLLEQNEEVMERFFSNWFGAALENESETAETDHLHIPYFRTFFSLDPKVAARQSERHMIVHIFNTLFYWDERSRRVVPGIAHHIEADAEGREWMIYLRKHVCFHHGKTLSAEDVIFSLRRIAWLEPFLASAEAEEELTVKVKLTEPLFAFPVLLTSTSGAVVPDQLGGLSGSAFARTPIGTGPFMVKNHDEEHLELASHRRYFRERPHLEGVTIHFLQSYEKYIRMRKVGDQPLPYLPFHTGAGGVDRVRHAMRRGLSVKYLVWNMNHQSIRENKPFRKKVMALINREQLVDDLGYPRDRGAGSFFKNSRMADKLEVPQANVTQPDGKLILVTYDLKPHVEDAKWIAAACMDQGIDVEVRAVAYDMFSEEAAIGHLILAESPSDEAEEAMLWGLFTSNQLTGNLDQQTVISIAVRLSDAASRPELPERIGRLGRIEDLLITQGLVLPLYWTYQQAAFSSELMGVRLNAFGLVPFDELFFKKATGILV</sequence>
<accession>A0A2W0HJ65</accession>
<evidence type="ECO:0000259" key="2">
    <source>
        <dbReference type="Pfam" id="PF00496"/>
    </source>
</evidence>
<evidence type="ECO:0000256" key="1">
    <source>
        <dbReference type="ARBA" id="ARBA00023125"/>
    </source>
</evidence>
<dbReference type="Gene3D" id="3.10.105.10">
    <property type="entry name" value="Dipeptide-binding Protein, Domain 3"/>
    <property type="match status" value="1"/>
</dbReference>
<dbReference type="InterPro" id="IPR039424">
    <property type="entry name" value="SBP_5"/>
</dbReference>
<comment type="caution">
    <text evidence="4">The sequence shown here is derived from an EMBL/GenBank/DDBJ whole genome shotgun (WGS) entry which is preliminary data.</text>
</comment>
<organism evidence="4 5">
    <name type="scientific">Alteribacter lacisalsi</name>
    <dbReference type="NCBI Taxonomy" id="2045244"/>
    <lineage>
        <taxon>Bacteria</taxon>
        <taxon>Bacillati</taxon>
        <taxon>Bacillota</taxon>
        <taxon>Bacilli</taxon>
        <taxon>Bacillales</taxon>
        <taxon>Bacillaceae</taxon>
        <taxon>Alteribacter</taxon>
    </lineage>
</organism>
<evidence type="ECO:0000259" key="3">
    <source>
        <dbReference type="Pfam" id="PF12793"/>
    </source>
</evidence>
<keyword evidence="1" id="KW-0238">DNA-binding</keyword>
<proteinExistence type="predicted"/>
<dbReference type="InterPro" id="IPR000914">
    <property type="entry name" value="SBP_5_dom"/>
</dbReference>
<feature type="domain" description="Solute-binding protein family 5" evidence="2">
    <location>
        <begin position="176"/>
        <end position="462"/>
    </location>
</feature>
<dbReference type="AlphaFoldDB" id="A0A2W0HJ65"/>
<dbReference type="SUPFAM" id="SSF53850">
    <property type="entry name" value="Periplasmic binding protein-like II"/>
    <property type="match status" value="1"/>
</dbReference>
<dbReference type="Proteomes" id="UP000248066">
    <property type="component" value="Unassembled WGS sequence"/>
</dbReference>